<evidence type="ECO:0000256" key="1">
    <source>
        <dbReference type="SAM" id="Phobius"/>
    </source>
</evidence>
<evidence type="ECO:0008006" key="4">
    <source>
        <dbReference type="Google" id="ProtNLM"/>
    </source>
</evidence>
<accession>A0A1I6R536</accession>
<feature type="transmembrane region" description="Helical" evidence="1">
    <location>
        <begin position="46"/>
        <end position="64"/>
    </location>
</feature>
<keyword evidence="1" id="KW-1133">Transmembrane helix</keyword>
<dbReference type="AlphaFoldDB" id="A0A1I6R536"/>
<dbReference type="Proteomes" id="UP000199312">
    <property type="component" value="Unassembled WGS sequence"/>
</dbReference>
<evidence type="ECO:0000313" key="3">
    <source>
        <dbReference type="Proteomes" id="UP000199312"/>
    </source>
</evidence>
<dbReference type="EMBL" id="FOZP01000005">
    <property type="protein sequence ID" value="SFS59690.1"/>
    <property type="molecule type" value="Genomic_DNA"/>
</dbReference>
<dbReference type="RefSeq" id="WP_090226196.1">
    <property type="nucleotide sequence ID" value="NZ_FOZP01000005.1"/>
</dbReference>
<keyword evidence="1" id="KW-0472">Membrane</keyword>
<evidence type="ECO:0000313" key="2">
    <source>
        <dbReference type="EMBL" id="SFS59690.1"/>
    </source>
</evidence>
<keyword evidence="1" id="KW-0812">Transmembrane</keyword>
<keyword evidence="3" id="KW-1185">Reference proteome</keyword>
<protein>
    <recommendedName>
        <fullName evidence="4">LPXTG-motif cell wall anchor domain-containing protein</fullName>
    </recommendedName>
</protein>
<name>A0A1I6R536_9FLAO</name>
<feature type="transmembrane region" description="Helical" evidence="1">
    <location>
        <begin position="7"/>
        <end position="26"/>
    </location>
</feature>
<sequence length="67" mass="7099">MNKTIKMILLIVGVGLLGYGIYMLVAPETALSIGPLDVETQDNNNAYITIGLGLLTLMISFVGGKKS</sequence>
<proteinExistence type="predicted"/>
<organism evidence="2 3">
    <name type="scientific">Lutibacter maritimus</name>
    <dbReference type="NCBI Taxonomy" id="593133"/>
    <lineage>
        <taxon>Bacteria</taxon>
        <taxon>Pseudomonadati</taxon>
        <taxon>Bacteroidota</taxon>
        <taxon>Flavobacteriia</taxon>
        <taxon>Flavobacteriales</taxon>
        <taxon>Flavobacteriaceae</taxon>
        <taxon>Lutibacter</taxon>
    </lineage>
</organism>
<gene>
    <name evidence="2" type="ORF">SAMN04488006_2203</name>
</gene>
<reference evidence="3" key="1">
    <citation type="submission" date="2016-10" db="EMBL/GenBank/DDBJ databases">
        <authorList>
            <person name="Varghese N."/>
            <person name="Submissions S."/>
        </authorList>
    </citation>
    <scope>NUCLEOTIDE SEQUENCE [LARGE SCALE GENOMIC DNA]</scope>
    <source>
        <strain evidence="3">DSM 24450</strain>
    </source>
</reference>